<accession>A0ABS3DYE5</accession>
<dbReference type="Proteomes" id="UP000663970">
    <property type="component" value="Unassembled WGS sequence"/>
</dbReference>
<dbReference type="Pfam" id="PF13672">
    <property type="entry name" value="PP2C_2"/>
    <property type="match status" value="1"/>
</dbReference>
<name>A0ABS3DYE5_9BACI</name>
<comment type="caution">
    <text evidence="2">The sequence shown here is derived from an EMBL/GenBank/DDBJ whole genome shotgun (WGS) entry which is preliminary data.</text>
</comment>
<dbReference type="EMBL" id="JAEKJY010000004">
    <property type="protein sequence ID" value="MBN8236377.1"/>
    <property type="molecule type" value="Genomic_DNA"/>
</dbReference>
<dbReference type="SUPFAM" id="SSF81606">
    <property type="entry name" value="PP2C-like"/>
    <property type="match status" value="1"/>
</dbReference>
<keyword evidence="3" id="KW-1185">Reference proteome</keyword>
<dbReference type="InterPro" id="IPR036457">
    <property type="entry name" value="PPM-type-like_dom_sf"/>
</dbReference>
<dbReference type="RefSeq" id="WP_206934777.1">
    <property type="nucleotide sequence ID" value="NZ_JAEKJY010000004.1"/>
</dbReference>
<sequence>MEMVEALTLSKTGREENNEDAYMVTDDFAAVIDGMTPKEKDLYGGVSPARIAVKRIVETIRHFQADVSMEEAAEQLEAALNAYYVEHQLVEEVTVHPHKRMGANLILYSKHHMEVWMIGDCQCMLDGRVETNEKLVDQLLADMRVQLLDRYLQSYSVEDLVERDLSARDLAPFQKQQYLYQNLPSESPLAYTVADGFPMNKSDIKIVPAEGVEELVLASDGYPSLLPTLEKTEQRLAETLEEDPLCHRVFQSTKGVQSPHISYDDRTYVRMKLS</sequence>
<protein>
    <submittedName>
        <fullName evidence="2">Protein phosphatase 2C domain-containing protein</fullName>
    </submittedName>
</protein>
<proteinExistence type="predicted"/>
<dbReference type="Gene3D" id="3.60.40.10">
    <property type="entry name" value="PPM-type phosphatase domain"/>
    <property type="match status" value="1"/>
</dbReference>
<evidence type="ECO:0000313" key="3">
    <source>
        <dbReference type="Proteomes" id="UP000663970"/>
    </source>
</evidence>
<evidence type="ECO:0000259" key="1">
    <source>
        <dbReference type="Pfam" id="PF13672"/>
    </source>
</evidence>
<reference evidence="2 3" key="1">
    <citation type="submission" date="2020-12" db="EMBL/GenBank/DDBJ databases">
        <title>Oil enriched cultivation method for isolating marine PHA-producing bacteria.</title>
        <authorList>
            <person name="Zheng W."/>
            <person name="Yu S."/>
            <person name="Huang Y."/>
        </authorList>
    </citation>
    <scope>NUCLEOTIDE SEQUENCE [LARGE SCALE GENOMIC DNA]</scope>
    <source>
        <strain evidence="2 3">SY-2-6</strain>
    </source>
</reference>
<organism evidence="2 3">
    <name type="scientific">Halobacillus kuroshimensis</name>
    <dbReference type="NCBI Taxonomy" id="302481"/>
    <lineage>
        <taxon>Bacteria</taxon>
        <taxon>Bacillati</taxon>
        <taxon>Bacillota</taxon>
        <taxon>Bacilli</taxon>
        <taxon>Bacillales</taxon>
        <taxon>Bacillaceae</taxon>
        <taxon>Halobacillus</taxon>
    </lineage>
</organism>
<gene>
    <name evidence="2" type="ORF">JF544_14005</name>
</gene>
<dbReference type="InterPro" id="IPR001932">
    <property type="entry name" value="PPM-type_phosphatase-like_dom"/>
</dbReference>
<evidence type="ECO:0000313" key="2">
    <source>
        <dbReference type="EMBL" id="MBN8236377.1"/>
    </source>
</evidence>
<feature type="domain" description="PPM-type phosphatase" evidence="1">
    <location>
        <begin position="15"/>
        <end position="240"/>
    </location>
</feature>